<dbReference type="EMBL" id="JACHFL010000003">
    <property type="protein sequence ID" value="MBB5362339.1"/>
    <property type="molecule type" value="Genomic_DNA"/>
</dbReference>
<organism evidence="2 3">
    <name type="scientific">Deinococcus humi</name>
    <dbReference type="NCBI Taxonomy" id="662880"/>
    <lineage>
        <taxon>Bacteria</taxon>
        <taxon>Thermotogati</taxon>
        <taxon>Deinococcota</taxon>
        <taxon>Deinococci</taxon>
        <taxon>Deinococcales</taxon>
        <taxon>Deinococcaceae</taxon>
        <taxon>Deinococcus</taxon>
    </lineage>
</organism>
<keyword evidence="1" id="KW-0732">Signal</keyword>
<sequence>MHRWLCPLILVLSASAGAQDLQKCGGVPDAPAWVRSGVYSGVLGTKSVTLGLDASDPAANRYFYAGRKRDLRLTAFHSGDTLILQEEVRKSLGSAPVVTGCFTLTSLEGELRGSWKVPGAASTLRVSLEPLNVAALPLKLLPSPGLIRLRKKDPLAFVRLNRVWSVAADGQSVREPLSGLSYPRLPNASSGLQAAMQDRLLSHAVNALECASNLPENGDGEGYHLSAAVTLLTSRLLSLREDIDYYCGGAHPDSATSGLILDRASGRPVPLSALWPSLTPTRLKALYLATSASDPASECDDTLREMDSSFAVSLSGGGLTLTPTALPHVVSACAESVVVPYGQLRRGANPASPYFTDLYPK</sequence>
<keyword evidence="3" id="KW-1185">Reference proteome</keyword>
<dbReference type="AlphaFoldDB" id="A0A7W8NCL8"/>
<protein>
    <submittedName>
        <fullName evidence="2">Uncharacterized protein</fullName>
    </submittedName>
</protein>
<proteinExistence type="predicted"/>
<dbReference type="RefSeq" id="WP_229790004.1">
    <property type="nucleotide sequence ID" value="NZ_JACHFL010000003.1"/>
</dbReference>
<reference evidence="2 3" key="1">
    <citation type="submission" date="2020-08" db="EMBL/GenBank/DDBJ databases">
        <title>Genomic Encyclopedia of Type Strains, Phase IV (KMG-IV): sequencing the most valuable type-strain genomes for metagenomic binning, comparative biology and taxonomic classification.</title>
        <authorList>
            <person name="Goeker M."/>
        </authorList>
    </citation>
    <scope>NUCLEOTIDE SEQUENCE [LARGE SCALE GENOMIC DNA]</scope>
    <source>
        <strain evidence="2 3">DSM 27939</strain>
    </source>
</reference>
<feature type="chain" id="PRO_5031290052" evidence="1">
    <location>
        <begin position="19"/>
        <end position="361"/>
    </location>
</feature>
<dbReference type="Proteomes" id="UP000552709">
    <property type="component" value="Unassembled WGS sequence"/>
</dbReference>
<evidence type="ECO:0000256" key="1">
    <source>
        <dbReference type="SAM" id="SignalP"/>
    </source>
</evidence>
<name>A0A7W8NCL8_9DEIO</name>
<accession>A0A7W8NCL8</accession>
<evidence type="ECO:0000313" key="2">
    <source>
        <dbReference type="EMBL" id="MBB5362339.1"/>
    </source>
</evidence>
<comment type="caution">
    <text evidence="2">The sequence shown here is derived from an EMBL/GenBank/DDBJ whole genome shotgun (WGS) entry which is preliminary data.</text>
</comment>
<gene>
    <name evidence="2" type="ORF">HNQ08_001434</name>
</gene>
<evidence type="ECO:0000313" key="3">
    <source>
        <dbReference type="Proteomes" id="UP000552709"/>
    </source>
</evidence>
<feature type="signal peptide" evidence="1">
    <location>
        <begin position="1"/>
        <end position="18"/>
    </location>
</feature>